<name>A0A9P6DVF7_9AGAM</name>
<evidence type="ECO:0000313" key="1">
    <source>
        <dbReference type="EMBL" id="KAF9512634.1"/>
    </source>
</evidence>
<dbReference type="Proteomes" id="UP000886523">
    <property type="component" value="Unassembled WGS sequence"/>
</dbReference>
<protein>
    <submittedName>
        <fullName evidence="1">Uncharacterized protein</fullName>
    </submittedName>
</protein>
<accession>A0A9P6DVF7</accession>
<gene>
    <name evidence="1" type="ORF">BS47DRAFT_1049056</name>
</gene>
<comment type="caution">
    <text evidence="1">The sequence shown here is derived from an EMBL/GenBank/DDBJ whole genome shotgun (WGS) entry which is preliminary data.</text>
</comment>
<keyword evidence="2" id="KW-1185">Reference proteome</keyword>
<proteinExistence type="predicted"/>
<sequence length="102" mass="11643">MNLSRCALFRLMLWAGHINRFYDHISLRFVLLLYVIHGPYSAKCFSSQHSSPCRYNLSIKSMPRICLTLGSCSIIPLRFTPLLQHEGLVRSPRNVSGGLARH</sequence>
<evidence type="ECO:0000313" key="2">
    <source>
        <dbReference type="Proteomes" id="UP000886523"/>
    </source>
</evidence>
<dbReference type="AlphaFoldDB" id="A0A9P6DVF7"/>
<organism evidence="1 2">
    <name type="scientific">Hydnum rufescens UP504</name>
    <dbReference type="NCBI Taxonomy" id="1448309"/>
    <lineage>
        <taxon>Eukaryota</taxon>
        <taxon>Fungi</taxon>
        <taxon>Dikarya</taxon>
        <taxon>Basidiomycota</taxon>
        <taxon>Agaricomycotina</taxon>
        <taxon>Agaricomycetes</taxon>
        <taxon>Cantharellales</taxon>
        <taxon>Hydnaceae</taxon>
        <taxon>Hydnum</taxon>
    </lineage>
</organism>
<reference evidence="1" key="1">
    <citation type="journal article" date="2020" name="Nat. Commun.">
        <title>Large-scale genome sequencing of mycorrhizal fungi provides insights into the early evolution of symbiotic traits.</title>
        <authorList>
            <person name="Miyauchi S."/>
            <person name="Kiss E."/>
            <person name="Kuo A."/>
            <person name="Drula E."/>
            <person name="Kohler A."/>
            <person name="Sanchez-Garcia M."/>
            <person name="Morin E."/>
            <person name="Andreopoulos B."/>
            <person name="Barry K.W."/>
            <person name="Bonito G."/>
            <person name="Buee M."/>
            <person name="Carver A."/>
            <person name="Chen C."/>
            <person name="Cichocki N."/>
            <person name="Clum A."/>
            <person name="Culley D."/>
            <person name="Crous P.W."/>
            <person name="Fauchery L."/>
            <person name="Girlanda M."/>
            <person name="Hayes R.D."/>
            <person name="Keri Z."/>
            <person name="LaButti K."/>
            <person name="Lipzen A."/>
            <person name="Lombard V."/>
            <person name="Magnuson J."/>
            <person name="Maillard F."/>
            <person name="Murat C."/>
            <person name="Nolan M."/>
            <person name="Ohm R.A."/>
            <person name="Pangilinan J."/>
            <person name="Pereira M.F."/>
            <person name="Perotto S."/>
            <person name="Peter M."/>
            <person name="Pfister S."/>
            <person name="Riley R."/>
            <person name="Sitrit Y."/>
            <person name="Stielow J.B."/>
            <person name="Szollosi G."/>
            <person name="Zifcakova L."/>
            <person name="Stursova M."/>
            <person name="Spatafora J.W."/>
            <person name="Tedersoo L."/>
            <person name="Vaario L.M."/>
            <person name="Yamada A."/>
            <person name="Yan M."/>
            <person name="Wang P."/>
            <person name="Xu J."/>
            <person name="Bruns T."/>
            <person name="Baldrian P."/>
            <person name="Vilgalys R."/>
            <person name="Dunand C."/>
            <person name="Henrissat B."/>
            <person name="Grigoriev I.V."/>
            <person name="Hibbett D."/>
            <person name="Nagy L.G."/>
            <person name="Martin F.M."/>
        </authorList>
    </citation>
    <scope>NUCLEOTIDE SEQUENCE</scope>
    <source>
        <strain evidence="1">UP504</strain>
    </source>
</reference>
<dbReference type="EMBL" id="MU128984">
    <property type="protein sequence ID" value="KAF9512634.1"/>
    <property type="molecule type" value="Genomic_DNA"/>
</dbReference>